<evidence type="ECO:0000256" key="4">
    <source>
        <dbReference type="ARBA" id="ARBA00006380"/>
    </source>
</evidence>
<evidence type="ECO:0000256" key="2">
    <source>
        <dbReference type="ARBA" id="ARBA00004515"/>
    </source>
</evidence>
<dbReference type="Gene3D" id="1.10.510.10">
    <property type="entry name" value="Transferase(Phosphotransferase) domain 1"/>
    <property type="match status" value="1"/>
</dbReference>
<dbReference type="PANTHER" id="PTHR42755">
    <property type="entry name" value="3-DEOXY-MANNO-OCTULOSONATE CYTIDYLYLTRANSFERASE"/>
    <property type="match status" value="1"/>
</dbReference>
<keyword evidence="8 18" id="KW-0808">Transferase</keyword>
<comment type="function">
    <text evidence="18">Catalyzes the ATP-dependent phosphorylation of the 3-deoxy-D-manno-octulosonic acid (Kdo) residue in Kdo-lipid IV(A) at the 4-OH position.</text>
</comment>
<dbReference type="NCBIfam" id="NF004388">
    <property type="entry name" value="PRK05749.1-4"/>
    <property type="match status" value="1"/>
</dbReference>
<protein>
    <recommendedName>
        <fullName evidence="15 18">3-deoxy-D-manno-octulosonic acid kinase</fullName>
        <shortName evidence="18">Kdo kinase</shortName>
        <ecNumber evidence="18">2.7.1.166</ecNumber>
    </recommendedName>
</protein>
<reference evidence="23 24" key="1">
    <citation type="submission" date="2018-12" db="EMBL/GenBank/DDBJ databases">
        <authorList>
            <person name="Li A."/>
            <person name="Zhang M."/>
            <person name="Zhu H."/>
        </authorList>
    </citation>
    <scope>NUCLEOTIDE SEQUENCE [LARGE SCALE GENOMIC DNA]</scope>
    <source>
        <strain evidence="23 24">R04H25</strain>
    </source>
</reference>
<evidence type="ECO:0000256" key="12">
    <source>
        <dbReference type="ARBA" id="ARBA00022968"/>
    </source>
</evidence>
<gene>
    <name evidence="18" type="primary">kdkA</name>
    <name evidence="23" type="ORF">EGC76_05925</name>
</gene>
<dbReference type="GO" id="GO:0009245">
    <property type="term" value="P:lipid A biosynthetic process"/>
    <property type="evidence" value="ECO:0007669"/>
    <property type="project" value="TreeGrafter"/>
</dbReference>
<dbReference type="Proteomes" id="UP000288789">
    <property type="component" value="Unassembled WGS sequence"/>
</dbReference>
<dbReference type="Gene3D" id="3.40.50.11720">
    <property type="entry name" value="3-Deoxy-D-manno-octulosonic-acid transferase, N-terminal domain"/>
    <property type="match status" value="1"/>
</dbReference>
<comment type="subcellular location">
    <subcellularLocation>
        <location evidence="2 18">Cell inner membrane</location>
        <topology evidence="2 18">Peripheral membrane protein</topology>
        <orientation evidence="2 18">Cytoplasmic side</orientation>
    </subcellularLocation>
    <subcellularLocation>
        <location evidence="1">Cell inner membrane</location>
        <topology evidence="1">Single-pass membrane protein</topology>
        <orientation evidence="1">Cytoplasmic side</orientation>
    </subcellularLocation>
</comment>
<dbReference type="EC" id="2.7.1.166" evidence="18"/>
<dbReference type="InterPro" id="IPR039901">
    <property type="entry name" value="Kdotransferase"/>
</dbReference>
<dbReference type="Pfam" id="PF00534">
    <property type="entry name" value="Glycos_transf_1"/>
    <property type="match status" value="1"/>
</dbReference>
<evidence type="ECO:0000256" key="5">
    <source>
        <dbReference type="ARBA" id="ARBA00010327"/>
    </source>
</evidence>
<evidence type="ECO:0000259" key="21">
    <source>
        <dbReference type="Pfam" id="PF00534"/>
    </source>
</evidence>
<keyword evidence="9 18" id="KW-0547">Nucleotide-binding</keyword>
<feature type="active site" evidence="18">
    <location>
        <position position="600"/>
    </location>
</feature>
<dbReference type="PANTHER" id="PTHR42755:SF1">
    <property type="entry name" value="3-DEOXY-D-MANNO-OCTULOSONIC ACID TRANSFERASE, MITOCHONDRIAL-RELATED"/>
    <property type="match status" value="1"/>
</dbReference>
<dbReference type="GO" id="GO:0043842">
    <property type="term" value="F:Kdo transferase activity"/>
    <property type="evidence" value="ECO:0007669"/>
    <property type="project" value="UniProtKB-EC"/>
</dbReference>
<evidence type="ECO:0000256" key="19">
    <source>
        <dbReference type="PIRSR" id="PIRSR639901-1"/>
    </source>
</evidence>
<dbReference type="SUPFAM" id="SSF53756">
    <property type="entry name" value="UDP-Glycosyltransferase/glycogen phosphorylase"/>
    <property type="match status" value="1"/>
</dbReference>
<evidence type="ECO:0000256" key="14">
    <source>
        <dbReference type="ARBA" id="ARBA00023136"/>
    </source>
</evidence>
<organism evidence="23 24">
    <name type="scientific">Pseudidiomarina gelatinasegens</name>
    <dbReference type="NCBI Taxonomy" id="2487740"/>
    <lineage>
        <taxon>Bacteria</taxon>
        <taxon>Pseudomonadati</taxon>
        <taxon>Pseudomonadota</taxon>
        <taxon>Gammaproteobacteria</taxon>
        <taxon>Alteromonadales</taxon>
        <taxon>Idiomarinaceae</taxon>
        <taxon>Pseudidiomarina</taxon>
    </lineage>
</organism>
<feature type="site" description="Transition state stabilizer" evidence="20">
    <location>
        <position position="208"/>
    </location>
</feature>
<name>A0A451GF78_9GAMM</name>
<dbReference type="GO" id="GO:0005524">
    <property type="term" value="F:ATP binding"/>
    <property type="evidence" value="ECO:0007669"/>
    <property type="project" value="UniProtKB-UniRule"/>
</dbReference>
<dbReference type="Pfam" id="PF04413">
    <property type="entry name" value="Glycos_transf_N"/>
    <property type="match status" value="1"/>
</dbReference>
<feature type="domain" description="Glycosyl transferase family 1" evidence="21">
    <location>
        <begin position="243"/>
        <end position="398"/>
    </location>
</feature>
<dbReference type="GO" id="GO:0005886">
    <property type="term" value="C:plasma membrane"/>
    <property type="evidence" value="ECO:0007669"/>
    <property type="project" value="UniProtKB-SubCell"/>
</dbReference>
<evidence type="ECO:0000256" key="6">
    <source>
        <dbReference type="ARBA" id="ARBA00022475"/>
    </source>
</evidence>
<comment type="caution">
    <text evidence="23">The sequence shown here is derived from an EMBL/GenBank/DDBJ whole genome shotgun (WGS) entry which is preliminary data.</text>
</comment>
<evidence type="ECO:0000313" key="23">
    <source>
        <dbReference type="EMBL" id="RWU11793.1"/>
    </source>
</evidence>
<dbReference type="InterPro" id="IPR022826">
    <property type="entry name" value="KDO_kinase"/>
</dbReference>
<proteinExistence type="inferred from homology"/>
<comment type="catalytic activity">
    <reaction evidence="16 18">
        <text>an alpha-Kdo-(2-&gt;6)-lipid IVA + ATP = a 4-O-phospho-alpha-Kdo-(2-&gt;6)-lipid IVA + ADP + H(+)</text>
        <dbReference type="Rhea" id="RHEA:74271"/>
        <dbReference type="ChEBI" id="CHEBI:15378"/>
        <dbReference type="ChEBI" id="CHEBI:30616"/>
        <dbReference type="ChEBI" id="CHEBI:176428"/>
        <dbReference type="ChEBI" id="CHEBI:193140"/>
        <dbReference type="ChEBI" id="CHEBI:456216"/>
        <dbReference type="EC" id="2.7.1.166"/>
    </reaction>
</comment>
<dbReference type="EMBL" id="RSFE01000003">
    <property type="protein sequence ID" value="RWU11793.1"/>
    <property type="molecule type" value="Genomic_DNA"/>
</dbReference>
<keyword evidence="6 18" id="KW-1003">Cell membrane</keyword>
<dbReference type="AlphaFoldDB" id="A0A451GF78"/>
<keyword evidence="12" id="KW-0735">Signal-anchor</keyword>
<feature type="active site" description="Proton acceptor" evidence="19">
    <location>
        <position position="60"/>
    </location>
</feature>
<dbReference type="OrthoDB" id="9789797at2"/>
<dbReference type="SUPFAM" id="SSF56112">
    <property type="entry name" value="Protein kinase-like (PK-like)"/>
    <property type="match status" value="1"/>
</dbReference>
<feature type="domain" description="3-deoxy-D-manno-octulosonic-acid transferase N-terminal" evidence="22">
    <location>
        <begin position="32"/>
        <end position="210"/>
    </location>
</feature>
<dbReference type="InterPro" id="IPR001296">
    <property type="entry name" value="Glyco_trans_1"/>
</dbReference>
<comment type="similarity">
    <text evidence="5 18">Belongs to the protein kinase superfamily. KdkA/RfaP family.</text>
</comment>
<comment type="similarity">
    <text evidence="4">Belongs to the glycosyltransferase group 1 family. Glycosyltransferase 30 subfamily.</text>
</comment>
<evidence type="ECO:0000256" key="18">
    <source>
        <dbReference type="HAMAP-Rule" id="MF_00521"/>
    </source>
</evidence>
<evidence type="ECO:0000256" key="13">
    <source>
        <dbReference type="ARBA" id="ARBA00022985"/>
    </source>
</evidence>
<keyword evidence="12" id="KW-0812">Transmembrane</keyword>
<keyword evidence="14 18" id="KW-0472">Membrane</keyword>
<dbReference type="RefSeq" id="WP_128352077.1">
    <property type="nucleotide sequence ID" value="NZ_RSFE01000003.1"/>
</dbReference>
<dbReference type="NCBIfam" id="NF002475">
    <property type="entry name" value="PRK01723.1"/>
    <property type="match status" value="1"/>
</dbReference>
<evidence type="ECO:0000256" key="3">
    <source>
        <dbReference type="ARBA" id="ARBA00004713"/>
    </source>
</evidence>
<dbReference type="HAMAP" id="MF_00521">
    <property type="entry name" value="KDO_kinase"/>
    <property type="match status" value="1"/>
</dbReference>
<dbReference type="FunFam" id="3.40.50.11720:FF:000001">
    <property type="entry name" value="3-deoxy-D-manno-octulosonic acid transferase"/>
    <property type="match status" value="1"/>
</dbReference>
<evidence type="ECO:0000256" key="17">
    <source>
        <dbReference type="ARBA" id="ARBA00049183"/>
    </source>
</evidence>
<dbReference type="Pfam" id="PF06293">
    <property type="entry name" value="Kdo"/>
    <property type="match status" value="1"/>
</dbReference>
<dbReference type="GO" id="GO:0016301">
    <property type="term" value="F:kinase activity"/>
    <property type="evidence" value="ECO:0007669"/>
    <property type="project" value="UniProtKB-KW"/>
</dbReference>
<dbReference type="GO" id="GO:0016773">
    <property type="term" value="F:phosphotransferase activity, alcohol group as acceptor"/>
    <property type="evidence" value="ECO:0007669"/>
    <property type="project" value="UniProtKB-UniRule"/>
</dbReference>
<dbReference type="InterPro" id="IPR007507">
    <property type="entry name" value="Glycos_transf_N"/>
</dbReference>
<accession>A0A451GF78</accession>
<evidence type="ECO:0000313" key="24">
    <source>
        <dbReference type="Proteomes" id="UP000288789"/>
    </source>
</evidence>
<keyword evidence="11 18" id="KW-0067">ATP-binding</keyword>
<evidence type="ECO:0000256" key="1">
    <source>
        <dbReference type="ARBA" id="ARBA00004388"/>
    </source>
</evidence>
<comment type="pathway">
    <text evidence="3 18">Bacterial outer membrane biogenesis; LPS core biosynthesis.</text>
</comment>
<evidence type="ECO:0000256" key="9">
    <source>
        <dbReference type="ARBA" id="ARBA00022741"/>
    </source>
</evidence>
<keyword evidence="10 18" id="KW-0418">Kinase</keyword>
<keyword evidence="7 18" id="KW-0997">Cell inner membrane</keyword>
<keyword evidence="13 18" id="KW-0448">Lipopolysaccharide biosynthesis</keyword>
<dbReference type="InterPro" id="IPR011009">
    <property type="entry name" value="Kinase-like_dom_sf"/>
</dbReference>
<evidence type="ECO:0000256" key="20">
    <source>
        <dbReference type="PIRSR" id="PIRSR639901-2"/>
    </source>
</evidence>
<evidence type="ECO:0000256" key="15">
    <source>
        <dbReference type="ARBA" id="ARBA00029511"/>
    </source>
</evidence>
<dbReference type="InterPro" id="IPR038107">
    <property type="entry name" value="Glycos_transf_N_sf"/>
</dbReference>
<evidence type="ECO:0000256" key="8">
    <source>
        <dbReference type="ARBA" id="ARBA00022679"/>
    </source>
</evidence>
<feature type="site" description="Transition state stabilizer" evidence="20">
    <location>
        <position position="130"/>
    </location>
</feature>
<dbReference type="FunFam" id="3.40.50.2000:FF:000032">
    <property type="entry name" value="3-deoxy-D-manno-octulosonic acid transferase"/>
    <property type="match status" value="1"/>
</dbReference>
<evidence type="ECO:0000259" key="22">
    <source>
        <dbReference type="Pfam" id="PF04413"/>
    </source>
</evidence>
<dbReference type="UniPathway" id="UPA00958"/>
<evidence type="ECO:0000256" key="10">
    <source>
        <dbReference type="ARBA" id="ARBA00022777"/>
    </source>
</evidence>
<evidence type="ECO:0000256" key="16">
    <source>
        <dbReference type="ARBA" id="ARBA00034417"/>
    </source>
</evidence>
<sequence>MTFAYRLLIRCITPLVFIYLWVRSRKAPAYRQRWPERLALQDVPVQARDGIIIHCVSVGETVAAKGLIEQILNDYPHLGVTLTSMTPTAAELAVKLFGDRVFHAYLPIDTPGSMRRFFDKFAPRLVVILETELWPCMLQQAQQRAVPVMVVNARLSERSAKSYRKYSWLVGPIWPAVTAIAAQTQATRTRFIELGMSSERVVVRGNLKHDFQVSHEIKAEAERLREQLNRLILLAASTHDGEDEQVLSAFRKLQKHHPSALLILVPRHPERFEAGAEAIAKAGFTYVRRSSGEDIASQSQVFLGDSMGELLLWYALADVAFVGGSLIERGGHNPLEPVATHTPVISGCHIFNFQDIYDRLQQANGVMMVSNADQLANSWHQLLEQPALCKQLADNAAQEFANDQGATNAVFSDIRATLSVFTGAATSRTVFMMQTVKPTRDTTLWFDPEVLSDCTNDYFDPEYWRAHNQIKGSATGRSTAWFIDAAEHGLLLRHYYRGGLVGKVNTDRFKREPVASSRAMAEFSLLLKLREAGLPVPRPVAARYVKAPIWGYRADILVEVIPNAQDTFKLLQQRQLESHEWESLGQVIKQLHNHQVYHSDLNCHNLMLDNAGKAWIVDFDKCEIRAEGDWREKNIQRLLRSFRKELTKATEANQVFHWDETRDWPKLIAGYSRI</sequence>
<comment type="catalytic activity">
    <reaction evidence="17">
        <text>lipid IVA (E. coli) + CMP-3-deoxy-beta-D-manno-octulosonate = alpha-Kdo-(2-&gt;6)-lipid IVA (E. coli) + CMP + H(+)</text>
        <dbReference type="Rhea" id="RHEA:28066"/>
        <dbReference type="ChEBI" id="CHEBI:15378"/>
        <dbReference type="ChEBI" id="CHEBI:58603"/>
        <dbReference type="ChEBI" id="CHEBI:60364"/>
        <dbReference type="ChEBI" id="CHEBI:60377"/>
        <dbReference type="ChEBI" id="CHEBI:85987"/>
        <dbReference type="EC" id="2.4.99.12"/>
    </reaction>
</comment>
<evidence type="ECO:0000256" key="11">
    <source>
        <dbReference type="ARBA" id="ARBA00022840"/>
    </source>
</evidence>
<evidence type="ECO:0000256" key="7">
    <source>
        <dbReference type="ARBA" id="ARBA00022519"/>
    </source>
</evidence>
<dbReference type="Gene3D" id="3.40.50.2000">
    <property type="entry name" value="Glycogen Phosphorylase B"/>
    <property type="match status" value="1"/>
</dbReference>
<dbReference type="GO" id="GO:0009244">
    <property type="term" value="P:lipopolysaccharide core region biosynthetic process"/>
    <property type="evidence" value="ECO:0007669"/>
    <property type="project" value="UniProtKB-UniRule"/>
</dbReference>
<keyword evidence="24" id="KW-1185">Reference proteome</keyword>